<evidence type="ECO:0000256" key="1">
    <source>
        <dbReference type="ARBA" id="ARBA00044755"/>
    </source>
</evidence>
<gene>
    <name evidence="3" type="ORF">H7F51_03140</name>
</gene>
<protein>
    <submittedName>
        <fullName evidence="3">Polymer-forming cytoskeletal protein</fullName>
    </submittedName>
</protein>
<accession>A0A7X1FPB5</accession>
<sequence>MAGSTFSVLGADLSIKGDITARADLHIDGTVDGDITCSDLVQGEASTIIGGVTAESARLAGTIRGSVNAATLVILKTARIDGDVTYDALTIEQGARVDGRLTPRASAEPKLSVAGGTEA</sequence>
<proteinExistence type="inferred from homology"/>
<comment type="similarity">
    <text evidence="1">Belongs to the bactofilin family.</text>
</comment>
<dbReference type="InterPro" id="IPR007607">
    <property type="entry name" value="BacA/B"/>
</dbReference>
<evidence type="ECO:0000313" key="4">
    <source>
        <dbReference type="Proteomes" id="UP000566813"/>
    </source>
</evidence>
<dbReference type="AlphaFoldDB" id="A0A7X1FPB5"/>
<feature type="region of interest" description="Disordered" evidence="2">
    <location>
        <begin position="100"/>
        <end position="119"/>
    </location>
</feature>
<keyword evidence="4" id="KW-1185">Reference proteome</keyword>
<evidence type="ECO:0000256" key="2">
    <source>
        <dbReference type="SAM" id="MobiDB-lite"/>
    </source>
</evidence>
<organism evidence="3 4">
    <name type="scientific">Novosphingobium flavum</name>
    <dbReference type="NCBI Taxonomy" id="1778672"/>
    <lineage>
        <taxon>Bacteria</taxon>
        <taxon>Pseudomonadati</taxon>
        <taxon>Pseudomonadota</taxon>
        <taxon>Alphaproteobacteria</taxon>
        <taxon>Sphingomonadales</taxon>
        <taxon>Sphingomonadaceae</taxon>
        <taxon>Novosphingobium</taxon>
    </lineage>
</organism>
<evidence type="ECO:0000313" key="3">
    <source>
        <dbReference type="EMBL" id="MBC2664510.1"/>
    </source>
</evidence>
<name>A0A7X1FPB5_9SPHN</name>
<dbReference type="RefSeq" id="WP_185662753.1">
    <property type="nucleotide sequence ID" value="NZ_JACLAW010000002.1"/>
</dbReference>
<comment type="caution">
    <text evidence="3">The sequence shown here is derived from an EMBL/GenBank/DDBJ whole genome shotgun (WGS) entry which is preliminary data.</text>
</comment>
<dbReference type="PANTHER" id="PTHR35024">
    <property type="entry name" value="HYPOTHETICAL CYTOSOLIC PROTEIN"/>
    <property type="match status" value="1"/>
</dbReference>
<dbReference type="Proteomes" id="UP000566813">
    <property type="component" value="Unassembled WGS sequence"/>
</dbReference>
<dbReference type="PANTHER" id="PTHR35024:SF4">
    <property type="entry name" value="POLYMER-FORMING CYTOSKELETAL PROTEIN"/>
    <property type="match status" value="1"/>
</dbReference>
<dbReference type="EMBL" id="JACLAW010000002">
    <property type="protein sequence ID" value="MBC2664510.1"/>
    <property type="molecule type" value="Genomic_DNA"/>
</dbReference>
<dbReference type="Pfam" id="PF04519">
    <property type="entry name" value="Bactofilin"/>
    <property type="match status" value="1"/>
</dbReference>
<reference evidence="3 4" key="1">
    <citation type="submission" date="2020-08" db="EMBL/GenBank/DDBJ databases">
        <title>The genome sequence of type strain Novosphingobium flavum NBRC 111647.</title>
        <authorList>
            <person name="Liu Y."/>
        </authorList>
    </citation>
    <scope>NUCLEOTIDE SEQUENCE [LARGE SCALE GENOMIC DNA]</scope>
    <source>
        <strain evidence="3 4">NBRC 111647</strain>
    </source>
</reference>